<evidence type="ECO:0000313" key="2">
    <source>
        <dbReference type="EMBL" id="NEA21947.1"/>
    </source>
</evidence>
<comment type="caution">
    <text evidence="2">The sequence shown here is derived from an EMBL/GenBank/DDBJ whole genome shotgun (WGS) entry which is preliminary data.</text>
</comment>
<accession>A0A6L9Q906</accession>
<feature type="transmembrane region" description="Helical" evidence="1">
    <location>
        <begin position="20"/>
        <end position="38"/>
    </location>
</feature>
<name>A0A6L9Q906_9ACTN</name>
<reference evidence="2 3" key="1">
    <citation type="submission" date="2020-01" db="EMBL/GenBank/DDBJ databases">
        <title>Insect and environment-associated Actinomycetes.</title>
        <authorList>
            <person name="Currrie C."/>
            <person name="Chevrette M."/>
            <person name="Carlson C."/>
            <person name="Stubbendieck R."/>
            <person name="Wendt-Pienkowski E."/>
        </authorList>
    </citation>
    <scope>NUCLEOTIDE SEQUENCE [LARGE SCALE GENOMIC DNA]</scope>
    <source>
        <strain evidence="2 3">SID10258</strain>
    </source>
</reference>
<organism evidence="2 3">
    <name type="scientific">Actinomadura bangladeshensis</name>
    <dbReference type="NCBI Taxonomy" id="453573"/>
    <lineage>
        <taxon>Bacteria</taxon>
        <taxon>Bacillati</taxon>
        <taxon>Actinomycetota</taxon>
        <taxon>Actinomycetes</taxon>
        <taxon>Streptosporangiales</taxon>
        <taxon>Thermomonosporaceae</taxon>
        <taxon>Actinomadura</taxon>
    </lineage>
</organism>
<proteinExistence type="predicted"/>
<keyword evidence="1" id="KW-0812">Transmembrane</keyword>
<sequence length="49" mass="5486">MSTPPRRPLSWLEPATKLGALVYAIAGGIIVWLLVDVLPRHIDIHITFH</sequence>
<gene>
    <name evidence="2" type="ORF">G3I70_05455</name>
</gene>
<dbReference type="AlphaFoldDB" id="A0A6L9Q906"/>
<protein>
    <submittedName>
        <fullName evidence="2">Uncharacterized protein</fullName>
    </submittedName>
</protein>
<evidence type="ECO:0000313" key="3">
    <source>
        <dbReference type="Proteomes" id="UP000475532"/>
    </source>
</evidence>
<dbReference type="Proteomes" id="UP000475532">
    <property type="component" value="Unassembled WGS sequence"/>
</dbReference>
<keyword evidence="1" id="KW-1133">Transmembrane helix</keyword>
<evidence type="ECO:0000256" key="1">
    <source>
        <dbReference type="SAM" id="Phobius"/>
    </source>
</evidence>
<dbReference type="RefSeq" id="WP_163053544.1">
    <property type="nucleotide sequence ID" value="NZ_JAAGLI010000145.1"/>
</dbReference>
<keyword evidence="1" id="KW-0472">Membrane</keyword>
<dbReference type="EMBL" id="JAAGLI010000145">
    <property type="protein sequence ID" value="NEA21947.1"/>
    <property type="molecule type" value="Genomic_DNA"/>
</dbReference>